<keyword evidence="1" id="KW-0963">Cytoplasm</keyword>
<protein>
    <submittedName>
        <fullName evidence="9">Molybdenum cofactor guanylyltransferase</fullName>
        <ecNumber evidence="9">2.7.7.77</ecNumber>
    </submittedName>
</protein>
<organism evidence="9">
    <name type="scientific">hydrothermal vent metagenome</name>
    <dbReference type="NCBI Taxonomy" id="652676"/>
    <lineage>
        <taxon>unclassified sequences</taxon>
        <taxon>metagenomes</taxon>
        <taxon>ecological metagenomes</taxon>
    </lineage>
</organism>
<evidence type="ECO:0000256" key="2">
    <source>
        <dbReference type="ARBA" id="ARBA00022679"/>
    </source>
</evidence>
<evidence type="ECO:0000256" key="1">
    <source>
        <dbReference type="ARBA" id="ARBA00022490"/>
    </source>
</evidence>
<dbReference type="PANTHER" id="PTHR19136">
    <property type="entry name" value="MOLYBDENUM COFACTOR GUANYLYLTRANSFERASE"/>
    <property type="match status" value="1"/>
</dbReference>
<sequence length="206" mass="22916">MMNKHNKPTPVNGLILAGGLARRMDGQDKGLMILAGISLIERCINTLSPQVEQLFISANRNIAQYQKLTFPVLQDSTDKHEGPLAGLQRALEASPDMPVLVVPCDAPLFPAQLAARLWEAYQENDYLAAIPHDGTRLQPLFGLFSPTSLESLSQYLSTGQRKVETWVTSLPHKIVDFSDQSAHFLNINTTDDLHRAELFLERLKPC</sequence>
<dbReference type="InterPro" id="IPR013482">
    <property type="entry name" value="Molybde_CF_guanTrfase"/>
</dbReference>
<keyword evidence="2 9" id="KW-0808">Transferase</keyword>
<evidence type="ECO:0000313" key="9">
    <source>
        <dbReference type="EMBL" id="VAW95012.1"/>
    </source>
</evidence>
<dbReference type="HAMAP" id="MF_00316">
    <property type="entry name" value="MobA"/>
    <property type="match status" value="1"/>
</dbReference>
<dbReference type="Gene3D" id="3.90.550.10">
    <property type="entry name" value="Spore Coat Polysaccharide Biosynthesis Protein SpsA, Chain A"/>
    <property type="match status" value="1"/>
</dbReference>
<dbReference type="GO" id="GO:0005525">
    <property type="term" value="F:GTP binding"/>
    <property type="evidence" value="ECO:0007669"/>
    <property type="project" value="UniProtKB-KW"/>
</dbReference>
<keyword evidence="3" id="KW-0479">Metal-binding</keyword>
<dbReference type="EC" id="2.7.7.77" evidence="9"/>
<dbReference type="CDD" id="cd02503">
    <property type="entry name" value="MobA"/>
    <property type="match status" value="1"/>
</dbReference>
<evidence type="ECO:0000256" key="5">
    <source>
        <dbReference type="ARBA" id="ARBA00022842"/>
    </source>
</evidence>
<evidence type="ECO:0000256" key="6">
    <source>
        <dbReference type="ARBA" id="ARBA00023134"/>
    </source>
</evidence>
<reference evidence="9" key="1">
    <citation type="submission" date="2018-06" db="EMBL/GenBank/DDBJ databases">
        <authorList>
            <person name="Zhirakovskaya E."/>
        </authorList>
    </citation>
    <scope>NUCLEOTIDE SEQUENCE</scope>
</reference>
<keyword evidence="7" id="KW-0501">Molybdenum cofactor biosynthesis</keyword>
<name>A0A3B1A5J1_9ZZZZ</name>
<dbReference type="AlphaFoldDB" id="A0A3B1A5J1"/>
<dbReference type="NCBIfam" id="TIGR02665">
    <property type="entry name" value="molyb_mobA"/>
    <property type="match status" value="1"/>
</dbReference>
<dbReference type="InterPro" id="IPR029044">
    <property type="entry name" value="Nucleotide-diphossugar_trans"/>
</dbReference>
<proteinExistence type="inferred from homology"/>
<keyword evidence="5" id="KW-0460">Magnesium</keyword>
<dbReference type="EMBL" id="UOFV01000041">
    <property type="protein sequence ID" value="VAW95012.1"/>
    <property type="molecule type" value="Genomic_DNA"/>
</dbReference>
<dbReference type="InterPro" id="IPR025877">
    <property type="entry name" value="MobA-like_NTP_Trfase"/>
</dbReference>
<feature type="domain" description="MobA-like NTP transferase" evidence="8">
    <location>
        <begin position="13"/>
        <end position="167"/>
    </location>
</feature>
<keyword evidence="9" id="KW-0548">Nucleotidyltransferase</keyword>
<keyword evidence="6" id="KW-0342">GTP-binding</keyword>
<evidence type="ECO:0000259" key="8">
    <source>
        <dbReference type="Pfam" id="PF12804"/>
    </source>
</evidence>
<dbReference type="GO" id="GO:0061603">
    <property type="term" value="F:molybdenum cofactor guanylyltransferase activity"/>
    <property type="evidence" value="ECO:0007669"/>
    <property type="project" value="UniProtKB-EC"/>
</dbReference>
<gene>
    <name evidence="9" type="ORF">MNBD_GAMMA19-561</name>
</gene>
<dbReference type="GO" id="GO:1902758">
    <property type="term" value="P:bis(molybdopterin guanine dinucleotide)molybdenum biosynthetic process"/>
    <property type="evidence" value="ECO:0007669"/>
    <property type="project" value="TreeGrafter"/>
</dbReference>
<evidence type="ECO:0000256" key="4">
    <source>
        <dbReference type="ARBA" id="ARBA00022741"/>
    </source>
</evidence>
<evidence type="ECO:0000256" key="3">
    <source>
        <dbReference type="ARBA" id="ARBA00022723"/>
    </source>
</evidence>
<keyword evidence="4" id="KW-0547">Nucleotide-binding</keyword>
<dbReference type="SUPFAM" id="SSF53448">
    <property type="entry name" value="Nucleotide-diphospho-sugar transferases"/>
    <property type="match status" value="1"/>
</dbReference>
<dbReference type="GO" id="GO:0046872">
    <property type="term" value="F:metal ion binding"/>
    <property type="evidence" value="ECO:0007669"/>
    <property type="project" value="UniProtKB-KW"/>
</dbReference>
<dbReference type="PANTHER" id="PTHR19136:SF81">
    <property type="entry name" value="MOLYBDENUM COFACTOR GUANYLYLTRANSFERASE"/>
    <property type="match status" value="1"/>
</dbReference>
<accession>A0A3B1A5J1</accession>
<evidence type="ECO:0000256" key="7">
    <source>
        <dbReference type="ARBA" id="ARBA00023150"/>
    </source>
</evidence>
<dbReference type="Pfam" id="PF12804">
    <property type="entry name" value="NTP_transf_3"/>
    <property type="match status" value="1"/>
</dbReference>